<reference evidence="3" key="1">
    <citation type="journal article" date="2009" name="PLoS Genet.">
        <title>Organised genome dynamics in the Escherichia coli species results in highly diverse adaptive paths.</title>
        <authorList>
            <person name="Touchon M."/>
            <person name="Hoede C."/>
            <person name="Tenaillon O."/>
            <person name="Barbe V."/>
            <person name="Baeriswyl S."/>
            <person name="Bidet P."/>
            <person name="Bingen E."/>
            <person name="Bonacorsi S."/>
            <person name="Bouchier C."/>
            <person name="Bouvet O."/>
            <person name="Calteau A."/>
            <person name="Chiapello H."/>
            <person name="Clermont O."/>
            <person name="Cruveiller S."/>
            <person name="Danchin A."/>
            <person name="Diard M."/>
            <person name="Dossat C."/>
            <person name="Karoui M.E."/>
            <person name="Frapy E."/>
            <person name="Garry L."/>
            <person name="Ghigo J.M."/>
            <person name="Gilles A.M."/>
            <person name="Johnson J."/>
            <person name="Le Bouguenec C."/>
            <person name="Lescat M."/>
            <person name="Mangenot S."/>
            <person name="Martinez-Jehanne V."/>
            <person name="Matic I."/>
            <person name="Nassif X."/>
            <person name="Oztas S."/>
            <person name="Petit M.A."/>
            <person name="Pichon C."/>
            <person name="Rouy Z."/>
            <person name="Ruf C.S."/>
            <person name="Schneider D."/>
            <person name="Tourret J."/>
            <person name="Vacherie B."/>
            <person name="Vallenet D."/>
            <person name="Medigue C."/>
            <person name="Rocha E.P.C."/>
            <person name="Denamur E."/>
        </authorList>
    </citation>
    <scope>NUCLEOTIDE SEQUENCE [LARGE SCALE GENOMIC DNA]</scope>
    <source>
        <strain evidence="3">ED1a</strain>
    </source>
</reference>
<proteinExistence type="predicted"/>
<sequence length="122" mass="14114">MLVRHVLAGTDAKPQAHRVISHQREAMTLTVMIFRSEGVRMVHDRIAEELEAKGFYRRAAARWGEVMQLVETDKERHQVTMRRLECSRKAQRPPEPPTENYADLRNAVNRTYADMGLSKLAE</sequence>
<evidence type="ECO:0000313" key="2">
    <source>
        <dbReference type="EMBL" id="CAR07976.2"/>
    </source>
</evidence>
<organism evidence="2 3">
    <name type="scientific">Escherichia coli O81 (strain ED1a)</name>
    <dbReference type="NCBI Taxonomy" id="585397"/>
    <lineage>
        <taxon>Bacteria</taxon>
        <taxon>Pseudomonadati</taxon>
        <taxon>Pseudomonadota</taxon>
        <taxon>Gammaproteobacteria</taxon>
        <taxon>Enterobacterales</taxon>
        <taxon>Enterobacteriaceae</taxon>
        <taxon>Escherichia</taxon>
    </lineage>
</organism>
<name>B7MV60_ECO81</name>
<gene>
    <name evidence="2" type="ordered locus">ECED1_1783</name>
</gene>
<protein>
    <submittedName>
        <fullName evidence="2">Transcriptional activator (PerC family) from phage origin</fullName>
    </submittedName>
</protein>
<evidence type="ECO:0000313" key="3">
    <source>
        <dbReference type="Proteomes" id="UP000000748"/>
    </source>
</evidence>
<dbReference type="KEGG" id="ecq:ECED1_1783"/>
<dbReference type="EMBL" id="CU928162">
    <property type="protein sequence ID" value="CAR07976.2"/>
    <property type="molecule type" value="Genomic_DNA"/>
</dbReference>
<accession>B7MV60</accession>
<dbReference type="Pfam" id="PF06069">
    <property type="entry name" value="PerC"/>
    <property type="match status" value="1"/>
</dbReference>
<dbReference type="AlphaFoldDB" id="B7MV60"/>
<dbReference type="HOGENOM" id="CLU_2023082_0_0_6"/>
<dbReference type="Proteomes" id="UP000000748">
    <property type="component" value="Chromosome"/>
</dbReference>
<evidence type="ECO:0000256" key="1">
    <source>
        <dbReference type="SAM" id="MobiDB-lite"/>
    </source>
</evidence>
<dbReference type="InterPro" id="IPR024684">
    <property type="entry name" value="Tscrpt_act_PerC/SfV_Orf40"/>
</dbReference>
<feature type="region of interest" description="Disordered" evidence="1">
    <location>
        <begin position="86"/>
        <end position="106"/>
    </location>
</feature>